<dbReference type="InterPro" id="IPR027463">
    <property type="entry name" value="AcrB_DN_DC_subdom"/>
</dbReference>
<dbReference type="Pfam" id="PF00873">
    <property type="entry name" value="ACR_tran"/>
    <property type="match status" value="1"/>
</dbReference>
<evidence type="ECO:0000256" key="2">
    <source>
        <dbReference type="ARBA" id="ARBA00010942"/>
    </source>
</evidence>
<feature type="transmembrane region" description="Helical" evidence="9">
    <location>
        <begin position="968"/>
        <end position="988"/>
    </location>
</feature>
<feature type="transmembrane region" description="Helical" evidence="9">
    <location>
        <begin position="470"/>
        <end position="497"/>
    </location>
</feature>
<name>A0ABT4A7B7_9BACT</name>
<comment type="similarity">
    <text evidence="2">Belongs to the resistance-nodulation-cell division (RND) (TC 2.A.6) family.</text>
</comment>
<dbReference type="SUPFAM" id="SSF82693">
    <property type="entry name" value="Multidrug efflux transporter AcrB pore domain, PN1, PN2, PC1 and PC2 subdomains"/>
    <property type="match status" value="3"/>
</dbReference>
<dbReference type="InterPro" id="IPR004764">
    <property type="entry name" value="MdtF-like"/>
</dbReference>
<evidence type="ECO:0000313" key="10">
    <source>
        <dbReference type="EMBL" id="MCY1076837.1"/>
    </source>
</evidence>
<dbReference type="InterPro" id="IPR001036">
    <property type="entry name" value="Acrflvin-R"/>
</dbReference>
<dbReference type="PANTHER" id="PTHR32063">
    <property type="match status" value="1"/>
</dbReference>
<dbReference type="Gene3D" id="3.30.2090.10">
    <property type="entry name" value="Multidrug efflux transporter AcrB TolC docking domain, DN and DC subdomains"/>
    <property type="match status" value="2"/>
</dbReference>
<feature type="transmembrane region" description="Helical" evidence="9">
    <location>
        <begin position="434"/>
        <end position="458"/>
    </location>
</feature>
<organism evidence="10 11">
    <name type="scientific">Archangium lansingense</name>
    <dbReference type="NCBI Taxonomy" id="2995310"/>
    <lineage>
        <taxon>Bacteria</taxon>
        <taxon>Pseudomonadati</taxon>
        <taxon>Myxococcota</taxon>
        <taxon>Myxococcia</taxon>
        <taxon>Myxococcales</taxon>
        <taxon>Cystobacterineae</taxon>
        <taxon>Archangiaceae</taxon>
        <taxon>Archangium</taxon>
    </lineage>
</organism>
<dbReference type="Gene3D" id="3.30.70.1440">
    <property type="entry name" value="Multidrug efflux transporter AcrB pore domain"/>
    <property type="match status" value="1"/>
</dbReference>
<reference evidence="10 11" key="1">
    <citation type="submission" date="2022-11" db="EMBL/GenBank/DDBJ databases">
        <title>Minimal conservation of predation-associated metabolite biosynthetic gene clusters underscores biosynthetic potential of Myxococcota including descriptions for ten novel species: Archangium lansinium sp. nov., Myxococcus landrumus sp. nov., Nannocystis bai.</title>
        <authorList>
            <person name="Ahearne A."/>
            <person name="Stevens C."/>
            <person name="Phillips K."/>
        </authorList>
    </citation>
    <scope>NUCLEOTIDE SEQUENCE [LARGE SCALE GENOMIC DNA]</scope>
    <source>
        <strain evidence="10 11">MIWBW</strain>
    </source>
</reference>
<feature type="transmembrane region" description="Helical" evidence="9">
    <location>
        <begin position="923"/>
        <end position="947"/>
    </location>
</feature>
<dbReference type="RefSeq" id="WP_267535698.1">
    <property type="nucleotide sequence ID" value="NZ_JAPNKA010000001.1"/>
</dbReference>
<dbReference type="Gene3D" id="1.20.1640.10">
    <property type="entry name" value="Multidrug efflux transporter AcrB transmembrane domain"/>
    <property type="match status" value="2"/>
</dbReference>
<sequence length="1050" mass="112264">MARFFIDRPIFAWVIAIIIMLGGALAILGLPVAQYPAIAPPIVSISAFYPGASAKTLEDTVTQVIEQKMNGLDHLRYMASSSDSTGSVTISLTFDAGTNPDIAQVQVQNKLQTAMALLPQEVQKQGLRVNKAVNNFLMIVGFISADGSMNRYDLGDYVASNVQDQLSRVPGVGEVQLFGGQYAMRIWLNPGKLMSYKLTPTDVSVAIQAQNAQVSAGQLGGAPSIEGQQLNATVTAQSRLQTPEQFRDILLRVNPDGSQVRLRDVARVELTGESFEATSFYNGKPATALAIKLATGANALDVAAGVRARLDELARFFPAGMQVVYPMDTTPFVRLSIEEVVKTLIEAIILVFLVMYLFLQNFRATLIPTIAAPVVLLGTFGVLAAAGYSINTLTMFGVVLAIGLLVDDAIVVVENVERVMSEEGLSPKEATRKSMGQITGALVGVTSVLSAVFVPMAFFGGSVGVIYRQFSITIVSSMVLSVLVAMTLTPALCATILKPVAAGHGHERRGFFGWFNRTYERGSYKYQGLVGVLLGRTGRSMAVYVAIVGVMSLLLVRMPSAFLPDEDQGSVFTLVQLPPNATLEKTTAVLQKVSDHYLTQEKDAVESVMAIGGFSFGGRGQNTGMAFVRLKDWSKRESPALKAKALAGRAMGAFSQIKEGMVFAFIPPAVTELGNATGFDLQLQDRGGLGHEKLIAARNQLLGLAARHPALAKVRPNGLDDAPQYRVNIDQEKAAALRLSLADINGTLSSAWGGSYVNDFIDRGRVKKVFLQADAPYRMQPEDINRWYVRNALGEMVPFSAFATGEWTYGSPKLERFNGLPSVEILGEPAPGHSSGEAMKAMEELVQQLPPGIGYEWTGMSYEERLSGSQAPALYAISLLVVFLCLAALYESWSIPVSVMLVVPLGVIGALVAALMGGLSNDVYFQVGLLTTIGLSAKNAILIIEFAKELYEQGRSLKDAALEAVRMRLRPIIMTSLAFILGVLPLALASGAGSGSQNAIGIGVIGGMVSGTVLAVFLVPVFFVVILRRFSRVPTAAPQAPATAGGSVHG</sequence>
<feature type="transmembrane region" description="Helical" evidence="9">
    <location>
        <begin position="366"/>
        <end position="388"/>
    </location>
</feature>
<dbReference type="SUPFAM" id="SSF82714">
    <property type="entry name" value="Multidrug efflux transporter AcrB TolC docking domain, DN and DC subdomains"/>
    <property type="match status" value="2"/>
</dbReference>
<keyword evidence="8 9" id="KW-0472">Membrane</keyword>
<dbReference type="SUPFAM" id="SSF82866">
    <property type="entry name" value="Multidrug efflux transporter AcrB transmembrane domain"/>
    <property type="match status" value="2"/>
</dbReference>
<evidence type="ECO:0000256" key="8">
    <source>
        <dbReference type="ARBA" id="ARBA00023136"/>
    </source>
</evidence>
<dbReference type="NCBIfam" id="TIGR00915">
    <property type="entry name" value="2A0602"/>
    <property type="match status" value="1"/>
</dbReference>
<keyword evidence="7 9" id="KW-1133">Transmembrane helix</keyword>
<dbReference type="Gene3D" id="3.30.70.1430">
    <property type="entry name" value="Multidrug efflux transporter AcrB pore domain"/>
    <property type="match status" value="2"/>
</dbReference>
<dbReference type="Proteomes" id="UP001207654">
    <property type="component" value="Unassembled WGS sequence"/>
</dbReference>
<comment type="subcellular location">
    <subcellularLocation>
        <location evidence="1">Cell inner membrane</location>
        <topology evidence="1">Multi-pass membrane protein</topology>
    </subcellularLocation>
</comment>
<comment type="caution">
    <text evidence="10">The sequence shown here is derived from an EMBL/GenBank/DDBJ whole genome shotgun (WGS) entry which is preliminary data.</text>
</comment>
<proteinExistence type="inferred from homology"/>
<evidence type="ECO:0000256" key="5">
    <source>
        <dbReference type="ARBA" id="ARBA00022519"/>
    </source>
</evidence>
<dbReference type="Gene3D" id="3.30.70.1320">
    <property type="entry name" value="Multidrug efflux transporter AcrB pore domain like"/>
    <property type="match status" value="1"/>
</dbReference>
<dbReference type="EMBL" id="JAPNKA010000001">
    <property type="protein sequence ID" value="MCY1076837.1"/>
    <property type="molecule type" value="Genomic_DNA"/>
</dbReference>
<dbReference type="PANTHER" id="PTHR32063:SF13">
    <property type="entry name" value="MULTIDRUG EFFLUX PUMP SUBUNIT ACRB-RELATED"/>
    <property type="match status" value="1"/>
</dbReference>
<dbReference type="PRINTS" id="PR00702">
    <property type="entry name" value="ACRIFLAVINRP"/>
</dbReference>
<keyword evidence="5" id="KW-0997">Cell inner membrane</keyword>
<evidence type="ECO:0000256" key="6">
    <source>
        <dbReference type="ARBA" id="ARBA00022692"/>
    </source>
</evidence>
<feature type="transmembrane region" description="Helical" evidence="9">
    <location>
        <begin position="394"/>
        <end position="413"/>
    </location>
</feature>
<feature type="transmembrane region" description="Helical" evidence="9">
    <location>
        <begin position="340"/>
        <end position="359"/>
    </location>
</feature>
<protein>
    <submittedName>
        <fullName evidence="10">Efflux RND transporter permease subunit</fullName>
    </submittedName>
</protein>
<evidence type="ECO:0000313" key="11">
    <source>
        <dbReference type="Proteomes" id="UP001207654"/>
    </source>
</evidence>
<keyword evidence="4" id="KW-1003">Cell membrane</keyword>
<accession>A0ABT4A7B7</accession>
<feature type="transmembrane region" description="Helical" evidence="9">
    <location>
        <begin position="873"/>
        <end position="890"/>
    </location>
</feature>
<feature type="transmembrane region" description="Helical" evidence="9">
    <location>
        <begin position="897"/>
        <end position="917"/>
    </location>
</feature>
<feature type="transmembrane region" description="Helical" evidence="9">
    <location>
        <begin position="1000"/>
        <end position="1027"/>
    </location>
</feature>
<keyword evidence="11" id="KW-1185">Reference proteome</keyword>
<evidence type="ECO:0000256" key="4">
    <source>
        <dbReference type="ARBA" id="ARBA00022475"/>
    </source>
</evidence>
<dbReference type="NCBIfam" id="NF000282">
    <property type="entry name" value="RND_permease_1"/>
    <property type="match status" value="1"/>
</dbReference>
<gene>
    <name evidence="10" type="ORF">OV287_20360</name>
</gene>
<keyword evidence="3" id="KW-0813">Transport</keyword>
<evidence type="ECO:0000256" key="7">
    <source>
        <dbReference type="ARBA" id="ARBA00022989"/>
    </source>
</evidence>
<evidence type="ECO:0000256" key="1">
    <source>
        <dbReference type="ARBA" id="ARBA00004429"/>
    </source>
</evidence>
<feature type="transmembrane region" description="Helical" evidence="9">
    <location>
        <begin position="12"/>
        <end position="33"/>
    </location>
</feature>
<keyword evidence="6 9" id="KW-0812">Transmembrane</keyword>
<evidence type="ECO:0000256" key="9">
    <source>
        <dbReference type="SAM" id="Phobius"/>
    </source>
</evidence>
<evidence type="ECO:0000256" key="3">
    <source>
        <dbReference type="ARBA" id="ARBA00022448"/>
    </source>
</evidence>
<feature type="transmembrane region" description="Helical" evidence="9">
    <location>
        <begin position="541"/>
        <end position="558"/>
    </location>
</feature>